<dbReference type="RefSeq" id="WP_062805603.1">
    <property type="nucleotide sequence ID" value="NZ_CABMMO010000006.1"/>
</dbReference>
<reference evidence="2 3" key="1">
    <citation type="submission" date="2016-12" db="EMBL/GenBank/DDBJ databases">
        <authorList>
            <person name="Song W.-J."/>
            <person name="Kurnit D.M."/>
        </authorList>
    </citation>
    <scope>NUCLEOTIDE SEQUENCE [LARGE SCALE GENOMIC DNA]</scope>
    <source>
        <strain evidence="2 3">CGB1038-1_S1</strain>
    </source>
</reference>
<feature type="transmembrane region" description="Helical" evidence="1">
    <location>
        <begin position="6"/>
        <end position="25"/>
    </location>
</feature>
<accession>A0A1V2UIZ5</accession>
<dbReference type="AlphaFoldDB" id="A0A1V2UIZ5"/>
<protein>
    <submittedName>
        <fullName evidence="2">Uncharacterized protein</fullName>
    </submittedName>
</protein>
<evidence type="ECO:0000256" key="1">
    <source>
        <dbReference type="SAM" id="Phobius"/>
    </source>
</evidence>
<keyword evidence="1" id="KW-0472">Membrane</keyword>
<sequence length="87" mass="9897">MKFHKIGLGLSMLLSILFTIGRFLYREEPLSSFAFILYMVIPGLMGIYFTNCLTMSNYQKGFLLVVNYGFATAMSLMCVIEFISSKL</sequence>
<keyword evidence="1" id="KW-0812">Transmembrane</keyword>
<feature type="transmembrane region" description="Helical" evidence="1">
    <location>
        <begin position="62"/>
        <end position="83"/>
    </location>
</feature>
<name>A0A1V2UIZ5_ENTMU</name>
<dbReference type="Proteomes" id="UP000189299">
    <property type="component" value="Unassembled WGS sequence"/>
</dbReference>
<evidence type="ECO:0000313" key="3">
    <source>
        <dbReference type="Proteomes" id="UP000189299"/>
    </source>
</evidence>
<proteinExistence type="predicted"/>
<keyword evidence="1" id="KW-1133">Transmembrane helix</keyword>
<dbReference type="EMBL" id="MSTR01000006">
    <property type="protein sequence ID" value="ONN43337.1"/>
    <property type="molecule type" value="Genomic_DNA"/>
</dbReference>
<evidence type="ECO:0000313" key="2">
    <source>
        <dbReference type="EMBL" id="ONN43337.1"/>
    </source>
</evidence>
<feature type="transmembrane region" description="Helical" evidence="1">
    <location>
        <begin position="32"/>
        <end position="50"/>
    </location>
</feature>
<organism evidence="2 3">
    <name type="scientific">Enterococcus mundtii</name>
    <dbReference type="NCBI Taxonomy" id="53346"/>
    <lineage>
        <taxon>Bacteria</taxon>
        <taxon>Bacillati</taxon>
        <taxon>Bacillota</taxon>
        <taxon>Bacilli</taxon>
        <taxon>Lactobacillales</taxon>
        <taxon>Enterococcaceae</taxon>
        <taxon>Enterococcus</taxon>
    </lineage>
</organism>
<comment type="caution">
    <text evidence="2">The sequence shown here is derived from an EMBL/GenBank/DDBJ whole genome shotgun (WGS) entry which is preliminary data.</text>
</comment>
<gene>
    <name evidence="2" type="ORF">BTN92_07795</name>
</gene>